<dbReference type="SUPFAM" id="SSF54171">
    <property type="entry name" value="DNA-binding domain"/>
    <property type="match status" value="1"/>
</dbReference>
<evidence type="ECO:0000313" key="12">
    <source>
        <dbReference type="Proteomes" id="UP000233551"/>
    </source>
</evidence>
<feature type="region of interest" description="Disordered" evidence="7">
    <location>
        <begin position="139"/>
        <end position="187"/>
    </location>
</feature>
<feature type="domain" description="AP2/ERF" evidence="8">
    <location>
        <begin position="87"/>
        <end position="144"/>
    </location>
</feature>
<dbReference type="GO" id="GO:0003700">
    <property type="term" value="F:DNA-binding transcription factor activity"/>
    <property type="evidence" value="ECO:0007669"/>
    <property type="project" value="InterPro"/>
</dbReference>
<evidence type="ECO:0000256" key="7">
    <source>
        <dbReference type="SAM" id="MobiDB-lite"/>
    </source>
</evidence>
<comment type="caution">
    <text evidence="9">The sequence shown here is derived from an EMBL/GenBank/DDBJ whole genome shotgun (WGS) entry which is preliminary data.</text>
</comment>
<accession>A0A218XU37</accession>
<keyword evidence="3" id="KW-0238">DNA-binding</keyword>
<dbReference type="InterPro" id="IPR044808">
    <property type="entry name" value="ERF_plant"/>
</dbReference>
<keyword evidence="2" id="KW-0805">Transcription regulation</keyword>
<dbReference type="GeneID" id="116209539"/>
<dbReference type="STRING" id="22663.A0A218XU37"/>
<comment type="subcellular location">
    <subcellularLocation>
        <location evidence="1">Nucleus</location>
    </subcellularLocation>
</comment>
<dbReference type="Gene3D" id="3.30.730.10">
    <property type="entry name" value="AP2/ERF domain"/>
    <property type="match status" value="1"/>
</dbReference>
<name>A0A218XU37_PUNGR</name>
<dbReference type="FunFam" id="3.30.730.10:FF:000001">
    <property type="entry name" value="Ethylene-responsive transcription factor 2"/>
    <property type="match status" value="1"/>
</dbReference>
<reference evidence="9" key="2">
    <citation type="submission" date="2017-06" db="EMBL/GenBank/DDBJ databases">
        <title>The pomegranate genome and the genomics of punicalagin biosynthesis.</title>
        <authorList>
            <person name="Xu C."/>
        </authorList>
    </citation>
    <scope>NUCLEOTIDE SEQUENCE [LARGE SCALE GENOMIC DNA]</scope>
    <source>
        <tissue evidence="9">Fresh leaf</tissue>
    </source>
</reference>
<dbReference type="PANTHER" id="PTHR31190">
    <property type="entry name" value="DNA-BINDING DOMAIN"/>
    <property type="match status" value="1"/>
</dbReference>
<proteinExistence type="inferred from homology"/>
<feature type="compositionally biased region" description="Basic residues" evidence="7">
    <location>
        <begin position="58"/>
        <end position="67"/>
    </location>
</feature>
<dbReference type="InterPro" id="IPR036955">
    <property type="entry name" value="AP2/ERF_dom_sf"/>
</dbReference>
<keyword evidence="5" id="KW-0539">Nucleus</keyword>
<evidence type="ECO:0000256" key="4">
    <source>
        <dbReference type="ARBA" id="ARBA00023163"/>
    </source>
</evidence>
<dbReference type="EMBL" id="MTKT01000799">
    <property type="protein sequence ID" value="OWM88139.1"/>
    <property type="molecule type" value="Genomic_DNA"/>
</dbReference>
<feature type="compositionally biased region" description="Basic residues" evidence="7">
    <location>
        <begin position="162"/>
        <end position="174"/>
    </location>
</feature>
<dbReference type="Proteomes" id="UP000233551">
    <property type="component" value="Unassembled WGS sequence"/>
</dbReference>
<comment type="similarity">
    <text evidence="6">Belongs to the AP2/ERF transcription factor family. ERF subfamily.</text>
</comment>
<sequence>MCGGAIISGFVEIRRGRRCAGGDDFWSDLDAISDLLGLGSSGGADVPHNATQHAQVPKAKKNRKSAARHVADENGKGGRAQRAGKNVYRGIRQRPWGKWAAEIRDPNKGVRVWLGTFDSAEEAALAYDRAALRIRGDKAKLNFSPPPPAPPAPPTPPQLQAKPHHHPPPAKRRCVHPEPAPSNRHHANWAPELKEQISSLETFLGLAEAEAVRGGRELAEELWMLEDLGTHRQH</sequence>
<dbReference type="PANTHER" id="PTHR31190:SF142">
    <property type="entry name" value="ETHYLENE-RESPONSIVE TRANSCRIPTION FACTOR RAP2-3"/>
    <property type="match status" value="1"/>
</dbReference>
<protein>
    <recommendedName>
        <fullName evidence="8">AP2/ERF domain-containing protein</fullName>
    </recommendedName>
</protein>
<keyword evidence="12" id="KW-1185">Reference proteome</keyword>
<evidence type="ECO:0000256" key="5">
    <source>
        <dbReference type="ARBA" id="ARBA00023242"/>
    </source>
</evidence>
<dbReference type="EMBL" id="PGOL01001578">
    <property type="protein sequence ID" value="PKI56730.1"/>
    <property type="molecule type" value="Genomic_DNA"/>
</dbReference>
<keyword evidence="4" id="KW-0804">Transcription</keyword>
<dbReference type="CDD" id="cd00018">
    <property type="entry name" value="AP2"/>
    <property type="match status" value="1"/>
</dbReference>
<evidence type="ECO:0000256" key="6">
    <source>
        <dbReference type="ARBA" id="ARBA00024343"/>
    </source>
</evidence>
<evidence type="ECO:0000313" key="9">
    <source>
        <dbReference type="EMBL" id="OWM88139.1"/>
    </source>
</evidence>
<evidence type="ECO:0000256" key="3">
    <source>
        <dbReference type="ARBA" id="ARBA00023125"/>
    </source>
</evidence>
<organism evidence="9 11">
    <name type="scientific">Punica granatum</name>
    <name type="common">Pomegranate</name>
    <dbReference type="NCBI Taxonomy" id="22663"/>
    <lineage>
        <taxon>Eukaryota</taxon>
        <taxon>Viridiplantae</taxon>
        <taxon>Streptophyta</taxon>
        <taxon>Embryophyta</taxon>
        <taxon>Tracheophyta</taxon>
        <taxon>Spermatophyta</taxon>
        <taxon>Magnoliopsida</taxon>
        <taxon>eudicotyledons</taxon>
        <taxon>Gunneridae</taxon>
        <taxon>Pentapetalae</taxon>
        <taxon>rosids</taxon>
        <taxon>malvids</taxon>
        <taxon>Myrtales</taxon>
        <taxon>Lythraceae</taxon>
        <taxon>Punica</taxon>
    </lineage>
</organism>
<evidence type="ECO:0000259" key="8">
    <source>
        <dbReference type="PROSITE" id="PS51032"/>
    </source>
</evidence>
<evidence type="ECO:0000256" key="2">
    <source>
        <dbReference type="ARBA" id="ARBA00023015"/>
    </source>
</evidence>
<dbReference type="GO" id="GO:0009873">
    <property type="term" value="P:ethylene-activated signaling pathway"/>
    <property type="evidence" value="ECO:0007669"/>
    <property type="project" value="InterPro"/>
</dbReference>
<dbReference type="SMART" id="SM00380">
    <property type="entry name" value="AP2"/>
    <property type="match status" value="1"/>
</dbReference>
<dbReference type="PRINTS" id="PR00367">
    <property type="entry name" value="ETHRSPELEMNT"/>
</dbReference>
<dbReference type="OrthoDB" id="1932767at2759"/>
<evidence type="ECO:0000313" key="10">
    <source>
        <dbReference type="EMBL" id="PKI56730.1"/>
    </source>
</evidence>
<evidence type="ECO:0000313" key="11">
    <source>
        <dbReference type="Proteomes" id="UP000197138"/>
    </source>
</evidence>
<dbReference type="GO" id="GO:0003677">
    <property type="term" value="F:DNA binding"/>
    <property type="evidence" value="ECO:0007669"/>
    <property type="project" value="UniProtKB-KW"/>
</dbReference>
<dbReference type="Pfam" id="PF00847">
    <property type="entry name" value="AP2"/>
    <property type="match status" value="1"/>
</dbReference>
<dbReference type="GO" id="GO:0005634">
    <property type="term" value="C:nucleus"/>
    <property type="evidence" value="ECO:0007669"/>
    <property type="project" value="UniProtKB-SubCell"/>
</dbReference>
<dbReference type="InterPro" id="IPR001471">
    <property type="entry name" value="AP2/ERF_dom"/>
</dbReference>
<feature type="compositionally biased region" description="Pro residues" evidence="7">
    <location>
        <begin position="144"/>
        <end position="157"/>
    </location>
</feature>
<feature type="region of interest" description="Disordered" evidence="7">
    <location>
        <begin position="51"/>
        <end position="82"/>
    </location>
</feature>
<gene>
    <name evidence="9" type="ORF">CDL15_Pgr016712</name>
    <name evidence="10" type="ORF">CRG98_022890</name>
</gene>
<dbReference type="InterPro" id="IPR016177">
    <property type="entry name" value="DNA-bd_dom_sf"/>
</dbReference>
<dbReference type="AlphaFoldDB" id="A0A218XU37"/>
<reference evidence="11" key="1">
    <citation type="journal article" date="2017" name="Plant J.">
        <title>The pomegranate (Punica granatum L.) genome and the genomics of punicalagin biosynthesis.</title>
        <authorList>
            <person name="Qin G."/>
            <person name="Xu C."/>
            <person name="Ming R."/>
            <person name="Tang H."/>
            <person name="Guyot R."/>
            <person name="Kramer E.M."/>
            <person name="Hu Y."/>
            <person name="Yi X."/>
            <person name="Qi Y."/>
            <person name="Xu X."/>
            <person name="Gao Z."/>
            <person name="Pan H."/>
            <person name="Jian J."/>
            <person name="Tian Y."/>
            <person name="Yue Z."/>
            <person name="Xu Y."/>
        </authorList>
    </citation>
    <scope>NUCLEOTIDE SEQUENCE [LARGE SCALE GENOMIC DNA]</scope>
    <source>
        <strain evidence="11">cv. Dabenzi</strain>
    </source>
</reference>
<dbReference type="Proteomes" id="UP000197138">
    <property type="component" value="Unassembled WGS sequence"/>
</dbReference>
<reference evidence="10 12" key="3">
    <citation type="submission" date="2017-11" db="EMBL/GenBank/DDBJ databases">
        <title>De-novo sequencing of pomegranate (Punica granatum L.) genome.</title>
        <authorList>
            <person name="Akparov Z."/>
            <person name="Amiraslanov A."/>
            <person name="Hajiyeva S."/>
            <person name="Abbasov M."/>
            <person name="Kaur K."/>
            <person name="Hamwieh A."/>
            <person name="Solovyev V."/>
            <person name="Salamov A."/>
            <person name="Braich B."/>
            <person name="Kosarev P."/>
            <person name="Mahmoud A."/>
            <person name="Hajiyev E."/>
            <person name="Babayeva S."/>
            <person name="Izzatullayeva V."/>
            <person name="Mammadov A."/>
            <person name="Mammadov A."/>
            <person name="Sharifova S."/>
            <person name="Ojaghi J."/>
            <person name="Eynullazada K."/>
            <person name="Bayramov B."/>
            <person name="Abdulazimova A."/>
            <person name="Shahmuradov I."/>
        </authorList>
    </citation>
    <scope>NUCLEOTIDE SEQUENCE [LARGE SCALE GENOMIC DNA]</scope>
    <source>
        <strain evidence="10">AG2017</strain>
        <strain evidence="12">cv. AG2017</strain>
        <tissue evidence="10">Leaf</tissue>
    </source>
</reference>
<evidence type="ECO:0000256" key="1">
    <source>
        <dbReference type="ARBA" id="ARBA00004123"/>
    </source>
</evidence>
<dbReference type="PROSITE" id="PS51032">
    <property type="entry name" value="AP2_ERF"/>
    <property type="match status" value="1"/>
</dbReference>